<protein>
    <submittedName>
        <fullName evidence="1">Uncharacterized protein</fullName>
    </submittedName>
</protein>
<accession>A0ACC0ZPQ3</accession>
<comment type="caution">
    <text evidence="1">The sequence shown here is derived from an EMBL/GenBank/DDBJ whole genome shotgun (WGS) entry which is preliminary data.</text>
</comment>
<organism evidence="1 2">
    <name type="scientific">Pistacia atlantica</name>
    <dbReference type="NCBI Taxonomy" id="434234"/>
    <lineage>
        <taxon>Eukaryota</taxon>
        <taxon>Viridiplantae</taxon>
        <taxon>Streptophyta</taxon>
        <taxon>Embryophyta</taxon>
        <taxon>Tracheophyta</taxon>
        <taxon>Spermatophyta</taxon>
        <taxon>Magnoliopsida</taxon>
        <taxon>eudicotyledons</taxon>
        <taxon>Gunneridae</taxon>
        <taxon>Pentapetalae</taxon>
        <taxon>rosids</taxon>
        <taxon>malvids</taxon>
        <taxon>Sapindales</taxon>
        <taxon>Anacardiaceae</taxon>
        <taxon>Pistacia</taxon>
    </lineage>
</organism>
<proteinExistence type="predicted"/>
<dbReference type="Proteomes" id="UP001164250">
    <property type="component" value="Chromosome 15"/>
</dbReference>
<evidence type="ECO:0000313" key="1">
    <source>
        <dbReference type="EMBL" id="KAJ0075172.1"/>
    </source>
</evidence>
<reference evidence="2" key="1">
    <citation type="journal article" date="2023" name="G3 (Bethesda)">
        <title>Genome assembly and association tests identify interacting loci associated with vigor, precocity, and sex in interspecific pistachio rootstocks.</title>
        <authorList>
            <person name="Palmer W."/>
            <person name="Jacygrad E."/>
            <person name="Sagayaradj S."/>
            <person name="Cavanaugh K."/>
            <person name="Han R."/>
            <person name="Bertier L."/>
            <person name="Beede B."/>
            <person name="Kafkas S."/>
            <person name="Golino D."/>
            <person name="Preece J."/>
            <person name="Michelmore R."/>
        </authorList>
    </citation>
    <scope>NUCLEOTIDE SEQUENCE [LARGE SCALE GENOMIC DNA]</scope>
</reference>
<evidence type="ECO:0000313" key="2">
    <source>
        <dbReference type="Proteomes" id="UP001164250"/>
    </source>
</evidence>
<keyword evidence="2" id="KW-1185">Reference proteome</keyword>
<name>A0ACC0ZPQ3_9ROSI</name>
<sequence length="195" mass="21593">MSAPVTDAEKLIWSVLEAERPAISQLQDKSLIEANKFFLHKHEDSLMHRVAAAEMLYVLEPSKKSEAIKLIEDTTNNLVPTNGALGPVKEWKLKDCIAVHNLLKNVLADQDAALSKYRIDGKCVVLSISHIQPFLKATVLASPTIAHNETLVNPENGGAIHNGVNQSAECHCIKWKTRGIQGPDNWNIMLNAFRI</sequence>
<gene>
    <name evidence="1" type="ORF">Patl1_34406</name>
</gene>
<dbReference type="EMBL" id="CM047910">
    <property type="protein sequence ID" value="KAJ0075172.1"/>
    <property type="molecule type" value="Genomic_DNA"/>
</dbReference>